<sequence>MLGYLITILVNASRILSAVALQRLIPGLGQRYAWAHQAEGVLVYLFFLILIYGGFRLLCSRYLVSYAKPA</sequence>
<feature type="transmembrane region" description="Helical" evidence="1">
    <location>
        <begin position="41"/>
        <end position="59"/>
    </location>
</feature>
<keyword evidence="1" id="KW-0472">Membrane</keyword>
<protein>
    <submittedName>
        <fullName evidence="2">Uncharacterized protein</fullName>
    </submittedName>
</protein>
<organism evidence="2 3">
    <name type="scientific">Hymenobacter luteus</name>
    <dbReference type="NCBI Taxonomy" id="1411122"/>
    <lineage>
        <taxon>Bacteria</taxon>
        <taxon>Pseudomonadati</taxon>
        <taxon>Bacteroidota</taxon>
        <taxon>Cytophagia</taxon>
        <taxon>Cytophagales</taxon>
        <taxon>Hymenobacteraceae</taxon>
        <taxon>Hymenobacter</taxon>
    </lineage>
</organism>
<dbReference type="EMBL" id="JACHGG010000002">
    <property type="protein sequence ID" value="MBB6058801.1"/>
    <property type="molecule type" value="Genomic_DNA"/>
</dbReference>
<gene>
    <name evidence="2" type="ORF">HNQ93_001647</name>
</gene>
<keyword evidence="1" id="KW-0812">Transmembrane</keyword>
<comment type="caution">
    <text evidence="2">The sequence shown here is derived from an EMBL/GenBank/DDBJ whole genome shotgun (WGS) entry which is preliminary data.</text>
</comment>
<dbReference type="AlphaFoldDB" id="A0A7W9SZJ1"/>
<keyword evidence="1" id="KW-1133">Transmembrane helix</keyword>
<accession>A0A7W9SZJ1</accession>
<evidence type="ECO:0000313" key="3">
    <source>
        <dbReference type="Proteomes" id="UP000532746"/>
    </source>
</evidence>
<keyword evidence="3" id="KW-1185">Reference proteome</keyword>
<reference evidence="2 3" key="1">
    <citation type="submission" date="2020-08" db="EMBL/GenBank/DDBJ databases">
        <title>Genomic Encyclopedia of Type Strains, Phase IV (KMG-IV): sequencing the most valuable type-strain genomes for metagenomic binning, comparative biology and taxonomic classification.</title>
        <authorList>
            <person name="Goeker M."/>
        </authorList>
    </citation>
    <scope>NUCLEOTIDE SEQUENCE [LARGE SCALE GENOMIC DNA]</scope>
    <source>
        <strain evidence="2 3">DSM 26718</strain>
    </source>
</reference>
<dbReference type="Proteomes" id="UP000532746">
    <property type="component" value="Unassembled WGS sequence"/>
</dbReference>
<evidence type="ECO:0000313" key="2">
    <source>
        <dbReference type="EMBL" id="MBB6058801.1"/>
    </source>
</evidence>
<name>A0A7W9SZJ1_9BACT</name>
<proteinExistence type="predicted"/>
<evidence type="ECO:0000256" key="1">
    <source>
        <dbReference type="SAM" id="Phobius"/>
    </source>
</evidence>